<dbReference type="GO" id="GO:0005525">
    <property type="term" value="F:GTP binding"/>
    <property type="evidence" value="ECO:0007669"/>
    <property type="project" value="UniProtKB-KW"/>
</dbReference>
<name>A0A409VK45_9AGAR</name>
<dbReference type="InterPro" id="IPR027417">
    <property type="entry name" value="P-loop_NTPase"/>
</dbReference>
<feature type="compositionally biased region" description="Acidic residues" evidence="6">
    <location>
        <begin position="305"/>
        <end position="317"/>
    </location>
</feature>
<accession>A0A409VK45</accession>
<dbReference type="Gene3D" id="3.40.50.300">
    <property type="entry name" value="P-loop containing nucleotide triphosphate hydrolases"/>
    <property type="match status" value="1"/>
</dbReference>
<dbReference type="Proteomes" id="UP000284842">
    <property type="component" value="Unassembled WGS sequence"/>
</dbReference>
<keyword evidence="5" id="KW-0460">Magnesium</keyword>
<feature type="binding site" evidence="4">
    <location>
        <begin position="376"/>
        <end position="382"/>
    </location>
    <ligand>
        <name>GTP</name>
        <dbReference type="ChEBI" id="CHEBI:37565"/>
    </ligand>
</feature>
<dbReference type="InterPro" id="IPR011025">
    <property type="entry name" value="GproteinA_insert"/>
</dbReference>
<evidence type="ECO:0000256" key="6">
    <source>
        <dbReference type="SAM" id="MobiDB-lite"/>
    </source>
</evidence>
<evidence type="ECO:0000313" key="8">
    <source>
        <dbReference type="Proteomes" id="UP000284842"/>
    </source>
</evidence>
<dbReference type="SMART" id="SM00275">
    <property type="entry name" value="G_alpha"/>
    <property type="match status" value="1"/>
</dbReference>
<keyword evidence="8" id="KW-1185">Reference proteome</keyword>
<dbReference type="STRING" id="181874.A0A409VK45"/>
<evidence type="ECO:0000256" key="4">
    <source>
        <dbReference type="PIRSR" id="PIRSR601019-1"/>
    </source>
</evidence>
<dbReference type="Gene3D" id="1.10.400.10">
    <property type="entry name" value="GI Alpha 1, domain 2-like"/>
    <property type="match status" value="1"/>
</dbReference>
<gene>
    <name evidence="7" type="ORF">CVT24_006934</name>
</gene>
<dbReference type="GO" id="GO:0005737">
    <property type="term" value="C:cytoplasm"/>
    <property type="evidence" value="ECO:0007669"/>
    <property type="project" value="TreeGrafter"/>
</dbReference>
<dbReference type="SUPFAM" id="SSF47895">
    <property type="entry name" value="Transducin (alpha subunit), insertion domain"/>
    <property type="match status" value="1"/>
</dbReference>
<dbReference type="PANTHER" id="PTHR10218">
    <property type="entry name" value="GTP-BINDING PROTEIN ALPHA SUBUNIT"/>
    <property type="match status" value="1"/>
</dbReference>
<keyword evidence="5" id="KW-0479">Metal-binding</keyword>
<dbReference type="InterPro" id="IPR001019">
    <property type="entry name" value="Gprotein_alpha_su"/>
</dbReference>
<evidence type="ECO:0000256" key="5">
    <source>
        <dbReference type="PIRSR" id="PIRSR601019-2"/>
    </source>
</evidence>
<sequence>MAKVMPLPGSTDDMDPFSNQPPLFESEEERERRVAVEEAAKAISDRIDEELERARVAERRGPKPIKILLLDFQLMYDPKAFRAERASWRAVIQLNIVRSIHNILDTISRAQKLQSSSSTSTHYLHTSASAHSLNRSIHSSKSPTTISSTSPTSPSPSSSSAPSPSASAPSAPSPSSSTPSPSSSTSPTTTLPSITPEVLELKARLEPLLHVEAALIRRLTYAGSGEVEATRRVVMEGGVDVGVGGKVGNVNGHGNGINTGNGWGMGLGGREVAINSATPWKNAFSRIVRGGGERDSVDSANGGEGEGDTWDESDPDDPGVVLNRLSGDMIRLWRNGVVSRLLDIQGLRMEELSGFFLDSLERVTAPRYVPTDDDILRARLKTLGVSEHRFKITTAAWAPYFDDMDAIIFLAPISCFDQVLEEDHKVNRLVRFLFLWGMIVY</sequence>
<keyword evidence="3" id="KW-0807">Transducer</keyword>
<protein>
    <submittedName>
        <fullName evidence="7">Uncharacterized protein</fullName>
    </submittedName>
</protein>
<evidence type="ECO:0000256" key="2">
    <source>
        <dbReference type="ARBA" id="ARBA00023134"/>
    </source>
</evidence>
<dbReference type="PRINTS" id="PR00318">
    <property type="entry name" value="GPROTEINA"/>
</dbReference>
<dbReference type="InParanoid" id="A0A409VK45"/>
<dbReference type="GO" id="GO:0031683">
    <property type="term" value="F:G-protein beta/gamma-subunit complex binding"/>
    <property type="evidence" value="ECO:0007669"/>
    <property type="project" value="InterPro"/>
</dbReference>
<evidence type="ECO:0000256" key="3">
    <source>
        <dbReference type="ARBA" id="ARBA00023224"/>
    </source>
</evidence>
<dbReference type="Pfam" id="PF00503">
    <property type="entry name" value="G-alpha"/>
    <property type="match status" value="1"/>
</dbReference>
<feature type="region of interest" description="Disordered" evidence="6">
    <location>
        <begin position="124"/>
        <end position="193"/>
    </location>
</feature>
<feature type="binding site" evidence="5">
    <location>
        <position position="382"/>
    </location>
    <ligand>
        <name>Mg(2+)</name>
        <dbReference type="ChEBI" id="CHEBI:18420"/>
    </ligand>
</feature>
<feature type="region of interest" description="Disordered" evidence="6">
    <location>
        <begin position="291"/>
        <end position="318"/>
    </location>
</feature>
<dbReference type="GO" id="GO:0003924">
    <property type="term" value="F:GTPase activity"/>
    <property type="evidence" value="ECO:0007669"/>
    <property type="project" value="InterPro"/>
</dbReference>
<dbReference type="OrthoDB" id="5817230at2759"/>
<dbReference type="GO" id="GO:0001664">
    <property type="term" value="F:G protein-coupled receptor binding"/>
    <property type="evidence" value="ECO:0007669"/>
    <property type="project" value="TreeGrafter"/>
</dbReference>
<dbReference type="AlphaFoldDB" id="A0A409VK45"/>
<dbReference type="GO" id="GO:0005834">
    <property type="term" value="C:heterotrimeric G-protein complex"/>
    <property type="evidence" value="ECO:0007669"/>
    <property type="project" value="TreeGrafter"/>
</dbReference>
<comment type="caution">
    <text evidence="7">The sequence shown here is derived from an EMBL/GenBank/DDBJ whole genome shotgun (WGS) entry which is preliminary data.</text>
</comment>
<dbReference type="GO" id="GO:0046872">
    <property type="term" value="F:metal ion binding"/>
    <property type="evidence" value="ECO:0007669"/>
    <property type="project" value="UniProtKB-KW"/>
</dbReference>
<organism evidence="7 8">
    <name type="scientific">Panaeolus cyanescens</name>
    <dbReference type="NCBI Taxonomy" id="181874"/>
    <lineage>
        <taxon>Eukaryota</taxon>
        <taxon>Fungi</taxon>
        <taxon>Dikarya</taxon>
        <taxon>Basidiomycota</taxon>
        <taxon>Agaricomycotina</taxon>
        <taxon>Agaricomycetes</taxon>
        <taxon>Agaricomycetidae</taxon>
        <taxon>Agaricales</taxon>
        <taxon>Agaricineae</taxon>
        <taxon>Galeropsidaceae</taxon>
        <taxon>Panaeolus</taxon>
    </lineage>
</organism>
<feature type="region of interest" description="Disordered" evidence="6">
    <location>
        <begin position="1"/>
        <end position="31"/>
    </location>
</feature>
<dbReference type="GO" id="GO:0007188">
    <property type="term" value="P:adenylate cyclase-modulating G protein-coupled receptor signaling pathway"/>
    <property type="evidence" value="ECO:0007669"/>
    <property type="project" value="TreeGrafter"/>
</dbReference>
<evidence type="ECO:0000256" key="1">
    <source>
        <dbReference type="ARBA" id="ARBA00022741"/>
    </source>
</evidence>
<dbReference type="PANTHER" id="PTHR10218:SF360">
    <property type="entry name" value="GUANINE NUCLEOTIDE-BINDING PROTEIN SUBUNIT ALPHA HOMOLOG"/>
    <property type="match status" value="1"/>
</dbReference>
<keyword evidence="1 4" id="KW-0547">Nucleotide-binding</keyword>
<keyword evidence="2 4" id="KW-0342">GTP-binding</keyword>
<dbReference type="EMBL" id="NHTK01006038">
    <property type="protein sequence ID" value="PPQ66642.1"/>
    <property type="molecule type" value="Genomic_DNA"/>
</dbReference>
<proteinExistence type="predicted"/>
<reference evidence="7 8" key="1">
    <citation type="journal article" date="2018" name="Evol. Lett.">
        <title>Horizontal gene cluster transfer increased hallucinogenic mushroom diversity.</title>
        <authorList>
            <person name="Reynolds H.T."/>
            <person name="Vijayakumar V."/>
            <person name="Gluck-Thaler E."/>
            <person name="Korotkin H.B."/>
            <person name="Matheny P.B."/>
            <person name="Slot J.C."/>
        </authorList>
    </citation>
    <scope>NUCLEOTIDE SEQUENCE [LARGE SCALE GENOMIC DNA]</scope>
    <source>
        <strain evidence="7 8">2629</strain>
    </source>
</reference>
<evidence type="ECO:0000313" key="7">
    <source>
        <dbReference type="EMBL" id="PPQ66642.1"/>
    </source>
</evidence>